<sequence>MNQADKEYLQKKGLLRKDETAVDWAIQEAAMKEAVIFAGALLEKGNGVMELQTISLYLDELAAKRHFMHVHLYVQHVFRNCRPDRGLEYLDVASLHEEVLFLYVTYFVFHLGMLVNRMNEVKKSLDVSKIIAEQNMKAATGTQKTALGKGVQKK</sequence>
<dbReference type="AlphaFoldDB" id="A0A3E5A4F1"/>
<accession>A0A3E5A4F1</accession>
<evidence type="ECO:0000313" key="3">
    <source>
        <dbReference type="Proteomes" id="UP000261222"/>
    </source>
</evidence>
<dbReference type="EMBL" id="QSUB01000005">
    <property type="protein sequence ID" value="RGN03695.1"/>
    <property type="molecule type" value="Genomic_DNA"/>
</dbReference>
<reference evidence="3 4" key="1">
    <citation type="submission" date="2018-08" db="EMBL/GenBank/DDBJ databases">
        <title>A genome reference for cultivated species of the human gut microbiota.</title>
        <authorList>
            <person name="Zou Y."/>
            <person name="Xue W."/>
            <person name="Luo G."/>
        </authorList>
    </citation>
    <scope>NUCLEOTIDE SEQUENCE [LARGE SCALE GENOMIC DNA]</scope>
    <source>
        <strain evidence="2 4">AM29-25AC</strain>
        <strain evidence="1 3">OM06-11AA</strain>
    </source>
</reference>
<protein>
    <submittedName>
        <fullName evidence="1">Uncharacterized protein</fullName>
    </submittedName>
</protein>
<dbReference type="EMBL" id="QSJW01000005">
    <property type="protein sequence ID" value="RHE12439.1"/>
    <property type="molecule type" value="Genomic_DNA"/>
</dbReference>
<proteinExistence type="predicted"/>
<comment type="caution">
    <text evidence="1">The sequence shown here is derived from an EMBL/GenBank/DDBJ whole genome shotgun (WGS) entry which is preliminary data.</text>
</comment>
<evidence type="ECO:0000313" key="4">
    <source>
        <dbReference type="Proteomes" id="UP000284644"/>
    </source>
</evidence>
<dbReference type="Proteomes" id="UP000261222">
    <property type="component" value="Unassembled WGS sequence"/>
</dbReference>
<evidence type="ECO:0000313" key="1">
    <source>
        <dbReference type="EMBL" id="RGN03695.1"/>
    </source>
</evidence>
<name>A0A3E5A4F1_9FIRM</name>
<evidence type="ECO:0000313" key="2">
    <source>
        <dbReference type="EMBL" id="RHE12439.1"/>
    </source>
</evidence>
<dbReference type="Proteomes" id="UP000284644">
    <property type="component" value="Unassembled WGS sequence"/>
</dbReference>
<organism evidence="1 3">
    <name type="scientific">Blautia obeum</name>
    <dbReference type="NCBI Taxonomy" id="40520"/>
    <lineage>
        <taxon>Bacteria</taxon>
        <taxon>Bacillati</taxon>
        <taxon>Bacillota</taxon>
        <taxon>Clostridia</taxon>
        <taxon>Lachnospirales</taxon>
        <taxon>Lachnospiraceae</taxon>
        <taxon>Blautia</taxon>
    </lineage>
</organism>
<gene>
    <name evidence="2" type="ORF">DW767_08750</name>
    <name evidence="1" type="ORF">DXB81_11060</name>
</gene>
<dbReference type="RefSeq" id="WP_117739296.1">
    <property type="nucleotide sequence ID" value="NZ_JBDMIJ010000001.1"/>
</dbReference>